<dbReference type="SUPFAM" id="SSF54585">
    <property type="entry name" value="Cdc48 domain 2-like"/>
    <property type="match status" value="1"/>
</dbReference>
<evidence type="ECO:0000256" key="10">
    <source>
        <dbReference type="ARBA" id="ARBA00034808"/>
    </source>
</evidence>
<evidence type="ECO:0000256" key="12">
    <source>
        <dbReference type="SAM" id="MobiDB-lite"/>
    </source>
</evidence>
<dbReference type="InterPro" id="IPR004589">
    <property type="entry name" value="DNA_helicase_ATP-dep_RecQ"/>
</dbReference>
<dbReference type="OrthoDB" id="26525at2759"/>
<name>A0A1Q9DKI8_SYMMI</name>
<evidence type="ECO:0000259" key="15">
    <source>
        <dbReference type="PROSITE" id="PS51194"/>
    </source>
</evidence>
<dbReference type="InterPro" id="IPR005938">
    <property type="entry name" value="AAA_ATPase_CDC48"/>
</dbReference>
<proteinExistence type="inferred from homology"/>
<evidence type="ECO:0000256" key="1">
    <source>
        <dbReference type="ARBA" id="ARBA00005446"/>
    </source>
</evidence>
<dbReference type="Pfam" id="PF02933">
    <property type="entry name" value="CDC48_2"/>
    <property type="match status" value="1"/>
</dbReference>
<dbReference type="InterPro" id="IPR003960">
    <property type="entry name" value="ATPase_AAA_CS"/>
</dbReference>
<keyword evidence="16" id="KW-0131">Cell cycle</keyword>
<dbReference type="Pfam" id="PF00036">
    <property type="entry name" value="EF-hand_1"/>
    <property type="match status" value="1"/>
</dbReference>
<dbReference type="GO" id="GO:0031593">
    <property type="term" value="F:polyubiquitin modification-dependent protein binding"/>
    <property type="evidence" value="ECO:0007669"/>
    <property type="project" value="TreeGrafter"/>
</dbReference>
<dbReference type="SUPFAM" id="SSF47473">
    <property type="entry name" value="EF-hand"/>
    <property type="match status" value="2"/>
</dbReference>
<dbReference type="SMART" id="SM00054">
    <property type="entry name" value="EFh"/>
    <property type="match status" value="5"/>
</dbReference>
<dbReference type="FunFam" id="3.40.50.300:FF:000012">
    <property type="entry name" value="Transitional endoplasmic reticulum ATPase"/>
    <property type="match status" value="1"/>
</dbReference>
<dbReference type="CDD" id="cd18794">
    <property type="entry name" value="SF2_C_RecQ"/>
    <property type="match status" value="1"/>
</dbReference>
<evidence type="ECO:0000256" key="4">
    <source>
        <dbReference type="ARBA" id="ARBA00022806"/>
    </source>
</evidence>
<evidence type="ECO:0000256" key="3">
    <source>
        <dbReference type="ARBA" id="ARBA00022801"/>
    </source>
</evidence>
<keyword evidence="17" id="KW-1185">Reference proteome</keyword>
<dbReference type="InterPro" id="IPR011545">
    <property type="entry name" value="DEAD/DEAH_box_helicase_dom"/>
</dbReference>
<dbReference type="InterPro" id="IPR003959">
    <property type="entry name" value="ATPase_AAA_core"/>
</dbReference>
<dbReference type="InterPro" id="IPR014001">
    <property type="entry name" value="Helicase_ATP-bd"/>
</dbReference>
<dbReference type="Gene3D" id="3.40.50.300">
    <property type="entry name" value="P-loop containing nucleotide triphosphate hydrolases"/>
    <property type="match status" value="4"/>
</dbReference>
<dbReference type="FunFam" id="3.10.330.10:FF:000001">
    <property type="entry name" value="Cell division control 48"/>
    <property type="match status" value="1"/>
</dbReference>
<dbReference type="Proteomes" id="UP000186817">
    <property type="component" value="Unassembled WGS sequence"/>
</dbReference>
<evidence type="ECO:0000256" key="8">
    <source>
        <dbReference type="ARBA" id="ARBA00023235"/>
    </source>
</evidence>
<dbReference type="InterPro" id="IPR004201">
    <property type="entry name" value="Cdc48_dom2"/>
</dbReference>
<dbReference type="SMART" id="SM00490">
    <property type="entry name" value="HELICc"/>
    <property type="match status" value="1"/>
</dbReference>
<dbReference type="Gene3D" id="1.10.238.10">
    <property type="entry name" value="EF-hand"/>
    <property type="match status" value="3"/>
</dbReference>
<feature type="domain" description="Helicase C-terminal" evidence="15">
    <location>
        <begin position="2266"/>
        <end position="2422"/>
    </location>
</feature>
<dbReference type="InterPro" id="IPR032284">
    <property type="entry name" value="RecQ_Zn-bd"/>
</dbReference>
<dbReference type="FunFam" id="3.40.50.300:FF:000296">
    <property type="entry name" value="ATP-dependent DNA helicase RecQ"/>
    <property type="match status" value="1"/>
</dbReference>
<dbReference type="Pfam" id="PF02359">
    <property type="entry name" value="CDC48_N"/>
    <property type="match status" value="1"/>
</dbReference>
<dbReference type="NCBIfam" id="TIGR01243">
    <property type="entry name" value="CDC48"/>
    <property type="match status" value="1"/>
</dbReference>
<dbReference type="InterPro" id="IPR003338">
    <property type="entry name" value="CDC4_N-term_subdom"/>
</dbReference>
<dbReference type="SUPFAM" id="SSF52540">
    <property type="entry name" value="P-loop containing nucleoside triphosphate hydrolases"/>
    <property type="match status" value="3"/>
</dbReference>
<dbReference type="Gene3D" id="3.10.330.10">
    <property type="match status" value="1"/>
</dbReference>
<dbReference type="PANTHER" id="PTHR23077:SF171">
    <property type="entry name" value="NUCLEAR VALOSIN-CONTAINING PROTEIN-LIKE"/>
    <property type="match status" value="1"/>
</dbReference>
<dbReference type="CDD" id="cd19519">
    <property type="entry name" value="RecA-like_CDC48_r1-like"/>
    <property type="match status" value="1"/>
</dbReference>
<evidence type="ECO:0000259" key="13">
    <source>
        <dbReference type="PROSITE" id="PS50222"/>
    </source>
</evidence>
<feature type="domain" description="EF-hand" evidence="13">
    <location>
        <begin position="1870"/>
        <end position="1905"/>
    </location>
</feature>
<keyword evidence="2" id="KW-0547">Nucleotide-binding</keyword>
<dbReference type="InterPro" id="IPR001650">
    <property type="entry name" value="Helicase_C-like"/>
</dbReference>
<keyword evidence="8" id="KW-0413">Isomerase</keyword>
<dbReference type="GO" id="GO:0006310">
    <property type="term" value="P:DNA recombination"/>
    <property type="evidence" value="ECO:0007669"/>
    <property type="project" value="InterPro"/>
</dbReference>
<accession>A0A1Q9DKI8</accession>
<evidence type="ECO:0000256" key="9">
    <source>
        <dbReference type="ARBA" id="ARBA00034617"/>
    </source>
</evidence>
<dbReference type="Pfam" id="PF00270">
    <property type="entry name" value="DEAD"/>
    <property type="match status" value="1"/>
</dbReference>
<keyword evidence="4" id="KW-0347">Helicase</keyword>
<dbReference type="SUPFAM" id="SSF50692">
    <property type="entry name" value="ADC-like"/>
    <property type="match status" value="1"/>
</dbReference>
<evidence type="ECO:0000256" key="7">
    <source>
        <dbReference type="ARBA" id="ARBA00023125"/>
    </source>
</evidence>
<feature type="domain" description="Helicase ATP-binding" evidence="14">
    <location>
        <begin position="2061"/>
        <end position="2241"/>
    </location>
</feature>
<dbReference type="PROSITE" id="PS50222">
    <property type="entry name" value="EF_HAND_2"/>
    <property type="match status" value="5"/>
</dbReference>
<dbReference type="FunFam" id="1.10.8.60:FF:000079">
    <property type="entry name" value="Cell division cycle protein 48 homologue"/>
    <property type="match status" value="1"/>
</dbReference>
<dbReference type="GO" id="GO:0005524">
    <property type="term" value="F:ATP binding"/>
    <property type="evidence" value="ECO:0007669"/>
    <property type="project" value="UniProtKB-KW"/>
</dbReference>
<dbReference type="GO" id="GO:0043138">
    <property type="term" value="F:3'-5' DNA helicase activity"/>
    <property type="evidence" value="ECO:0007669"/>
    <property type="project" value="UniProtKB-EC"/>
</dbReference>
<dbReference type="Pfam" id="PF16124">
    <property type="entry name" value="RecQ_Zn_bind"/>
    <property type="match status" value="1"/>
</dbReference>
<dbReference type="Gene3D" id="1.10.10.10">
    <property type="entry name" value="Winged helix-like DNA-binding domain superfamily/Winged helix DNA-binding domain"/>
    <property type="match status" value="1"/>
</dbReference>
<feature type="domain" description="EF-hand" evidence="13">
    <location>
        <begin position="1409"/>
        <end position="1444"/>
    </location>
</feature>
<dbReference type="PROSITE" id="PS51194">
    <property type="entry name" value="HELICASE_CTER"/>
    <property type="match status" value="1"/>
</dbReference>
<dbReference type="FunFam" id="2.40.40.20:FF:000003">
    <property type="entry name" value="Transitional endoplasmic reticulum ATPase"/>
    <property type="match status" value="1"/>
</dbReference>
<dbReference type="GO" id="GO:0034098">
    <property type="term" value="C:VCP-NPL4-UFD1 AAA ATPase complex"/>
    <property type="evidence" value="ECO:0007669"/>
    <property type="project" value="TreeGrafter"/>
</dbReference>
<reference evidence="16 17" key="1">
    <citation type="submission" date="2016-02" db="EMBL/GenBank/DDBJ databases">
        <title>Genome analysis of coral dinoflagellate symbionts highlights evolutionary adaptations to a symbiotic lifestyle.</title>
        <authorList>
            <person name="Aranda M."/>
            <person name="Li Y."/>
            <person name="Liew Y.J."/>
            <person name="Baumgarten S."/>
            <person name="Simakov O."/>
            <person name="Wilson M."/>
            <person name="Piel J."/>
            <person name="Ashoor H."/>
            <person name="Bougouffa S."/>
            <person name="Bajic V.B."/>
            <person name="Ryu T."/>
            <person name="Ravasi T."/>
            <person name="Bayer T."/>
            <person name="Micklem G."/>
            <person name="Kim H."/>
            <person name="Bhak J."/>
            <person name="Lajeunesse T.C."/>
            <person name="Voolstra C.R."/>
        </authorList>
    </citation>
    <scope>NUCLEOTIDE SEQUENCE [LARGE SCALE GENOMIC DNA]</scope>
    <source>
        <strain evidence="16 17">CCMP2467</strain>
    </source>
</reference>
<evidence type="ECO:0000256" key="6">
    <source>
        <dbReference type="ARBA" id="ARBA00022840"/>
    </source>
</evidence>
<dbReference type="InterPro" id="IPR027417">
    <property type="entry name" value="P-loop_NTPase"/>
</dbReference>
<dbReference type="GO" id="GO:0016887">
    <property type="term" value="F:ATP hydrolysis activity"/>
    <property type="evidence" value="ECO:0007669"/>
    <property type="project" value="InterPro"/>
</dbReference>
<comment type="catalytic activity">
    <reaction evidence="9">
        <text>Couples ATP hydrolysis with the unwinding of duplex DNA by translocating in the 3'-5' direction.</text>
        <dbReference type="EC" id="5.6.2.4"/>
    </reaction>
</comment>
<dbReference type="GO" id="GO:0005829">
    <property type="term" value="C:cytosol"/>
    <property type="evidence" value="ECO:0007669"/>
    <property type="project" value="TreeGrafter"/>
</dbReference>
<dbReference type="GO" id="GO:0005509">
    <property type="term" value="F:calcium ion binding"/>
    <property type="evidence" value="ECO:0007669"/>
    <property type="project" value="InterPro"/>
</dbReference>
<protein>
    <recommendedName>
        <fullName evidence="10">DNA 3'-5' helicase</fullName>
        <ecNumber evidence="10">5.6.2.4</ecNumber>
    </recommendedName>
</protein>
<evidence type="ECO:0000313" key="17">
    <source>
        <dbReference type="Proteomes" id="UP000186817"/>
    </source>
</evidence>
<feature type="domain" description="EF-hand" evidence="13">
    <location>
        <begin position="1373"/>
        <end position="1408"/>
    </location>
</feature>
<evidence type="ECO:0000313" key="16">
    <source>
        <dbReference type="EMBL" id="OLP95707.1"/>
    </source>
</evidence>
<dbReference type="GO" id="GO:0051228">
    <property type="term" value="P:mitotic spindle disassembly"/>
    <property type="evidence" value="ECO:0007669"/>
    <property type="project" value="TreeGrafter"/>
</dbReference>
<keyword evidence="11" id="KW-0175">Coiled coil</keyword>
<dbReference type="PROSITE" id="PS51192">
    <property type="entry name" value="HELICASE_ATP_BIND_1"/>
    <property type="match status" value="1"/>
</dbReference>
<evidence type="ECO:0000256" key="11">
    <source>
        <dbReference type="SAM" id="Coils"/>
    </source>
</evidence>
<dbReference type="PROSITE" id="PS00674">
    <property type="entry name" value="AAA"/>
    <property type="match status" value="1"/>
</dbReference>
<comment type="caution">
    <text evidence="16">The sequence shown here is derived from an EMBL/GenBank/DDBJ whole genome shotgun (WGS) entry which is preliminary data.</text>
</comment>
<dbReference type="GO" id="GO:0003677">
    <property type="term" value="F:DNA binding"/>
    <property type="evidence" value="ECO:0007669"/>
    <property type="project" value="UniProtKB-KW"/>
</dbReference>
<keyword evidence="3" id="KW-0378">Hydrolase</keyword>
<dbReference type="SMART" id="SM01072">
    <property type="entry name" value="CDC48_2"/>
    <property type="match status" value="1"/>
</dbReference>
<keyword evidence="16" id="KW-0132">Cell division</keyword>
<dbReference type="Pfam" id="PF00271">
    <property type="entry name" value="Helicase_C"/>
    <property type="match status" value="1"/>
</dbReference>
<feature type="region of interest" description="Disordered" evidence="12">
    <location>
        <begin position="1"/>
        <end position="27"/>
    </location>
</feature>
<dbReference type="PANTHER" id="PTHR23077">
    <property type="entry name" value="AAA-FAMILY ATPASE"/>
    <property type="match status" value="1"/>
</dbReference>
<evidence type="ECO:0000256" key="5">
    <source>
        <dbReference type="ARBA" id="ARBA00022837"/>
    </source>
</evidence>
<feature type="coiled-coil region" evidence="11">
    <location>
        <begin position="1974"/>
        <end position="2029"/>
    </location>
</feature>
<dbReference type="GO" id="GO:0051301">
    <property type="term" value="P:cell division"/>
    <property type="evidence" value="ECO:0007669"/>
    <property type="project" value="UniProtKB-KW"/>
</dbReference>
<feature type="compositionally biased region" description="Pro residues" evidence="12">
    <location>
        <begin position="1"/>
        <end position="17"/>
    </location>
</feature>
<dbReference type="CDD" id="cd00051">
    <property type="entry name" value="EFh"/>
    <property type="match status" value="3"/>
</dbReference>
<dbReference type="NCBIfam" id="TIGR00614">
    <property type="entry name" value="recQ_fam"/>
    <property type="match status" value="1"/>
</dbReference>
<dbReference type="SMART" id="SM00487">
    <property type="entry name" value="DEXDc"/>
    <property type="match status" value="1"/>
</dbReference>
<gene>
    <name evidence="16" type="primary">CDC48</name>
    <name evidence="16" type="ORF">AK812_SmicGene22112</name>
</gene>
<dbReference type="Pfam" id="PF13499">
    <property type="entry name" value="EF-hand_7"/>
    <property type="match status" value="2"/>
</dbReference>
<dbReference type="GO" id="GO:0005634">
    <property type="term" value="C:nucleus"/>
    <property type="evidence" value="ECO:0007669"/>
    <property type="project" value="TreeGrafter"/>
</dbReference>
<feature type="region of interest" description="Disordered" evidence="12">
    <location>
        <begin position="1495"/>
        <end position="1541"/>
    </location>
</feature>
<dbReference type="CDD" id="cd19528">
    <property type="entry name" value="RecA-like_CDC48_r2-like"/>
    <property type="match status" value="1"/>
</dbReference>
<keyword evidence="7" id="KW-0238">DNA-binding</keyword>
<dbReference type="GO" id="GO:0030970">
    <property type="term" value="P:retrograde protein transport, ER to cytosol"/>
    <property type="evidence" value="ECO:0007669"/>
    <property type="project" value="TreeGrafter"/>
</dbReference>
<dbReference type="InterPro" id="IPR029067">
    <property type="entry name" value="CDC48_domain_2-like_sf"/>
</dbReference>
<dbReference type="InterPro" id="IPR036388">
    <property type="entry name" value="WH-like_DNA-bd_sf"/>
</dbReference>
<dbReference type="InterPro" id="IPR002048">
    <property type="entry name" value="EF_hand_dom"/>
</dbReference>
<dbReference type="InterPro" id="IPR041569">
    <property type="entry name" value="AAA_lid_3"/>
</dbReference>
<dbReference type="InterPro" id="IPR003593">
    <property type="entry name" value="AAA+_ATPase"/>
</dbReference>
<comment type="similarity">
    <text evidence="1">Belongs to the helicase family. RecQ subfamily.</text>
</comment>
<feature type="domain" description="EF-hand" evidence="13">
    <location>
        <begin position="1609"/>
        <end position="1635"/>
    </location>
</feature>
<dbReference type="SMART" id="SM00382">
    <property type="entry name" value="AAA"/>
    <property type="match status" value="3"/>
</dbReference>
<sequence>MAAEEPAPPAAPVPADPAKPQKKRSPNRLVVEEALNDDNSVISLSQAKMEELNLFRGDNVLIKGKKRKDTVCIVLADENLDDSKIRMNKVVRKNLRVRLGDIISVHACGDVPYGKRIHVLPLDDTIEGITGNLFDTYLKPYFLEAYRPARQGDLFLVRGGFRPVEFKVVGVDPGEFVIVAPDTVIHCEGEPVKREDEERLDEVGYDDIGGCKKAMGQIREMIELPLRHPTLFKTLGVKPPRGVLLYGPPGSGKTLIARAIANETGAFFFLINGPEIMSKMAGEAESNLRKAFEEAEKNSPAIIFIDEIDSIAPKRDKTSGEVEKRVVSQLLTLMDGIKGRGQVVVIAATNRPNSIDAALRRFGRFDRELDIGVPDDNGRLEILRIHTKNMKLGTDVKLEEVASNTHGFVGADLAQLCTEAALTCIREKMDLIDLEEETIDAEVLDSMAVSQEHFKSAMGTVNPSSLRETVVEVPNIKWDDIGGLEDTKRSLQETILYPIDHPEKFEKFGMQPSRGVLFYGPPGCGKTLLAKAVASECSANFVSIKGPELLTMWFGESEANVREVFDKARAAAPCVLFFDELDSVGTARGSSQGDAGGAGDRVMNQLLTEIDGVGAKKNVFFIGATNRPELLDEALLRPGRLDQLVYIPLPDLPARQSILEATLKKSPIAPNVPLSFIAQKTEGFSGADLAELCQRAAKAAVRDAIAADELRAGDDDAMDTTMGSEIGRKHFEEAFAGARRSVAGSDLAKYDQFRKKFDPIYMNSTAGGGTSGVVINWPDDVGIGASAAAADDDDDLYGWGLRLTPEDYFAICQSVVVRHQKMKPWHEFCPEEQSKLLQAASGQLQGLDLTAVTVLSVKSESLALAKHECAELPGDSQGGWDDSIFLMGFASDAQSEALNEFRSGLGISDLQVAINKASGPTPPGCAVCEACLACWSRCAPSPADAVPRSDVGQLRALLESAVARANGPALLRLSEHDETWVTSTGTTAKRAAQIEGFAPVVCRDVLSRYVVLAEAVCWYEGVWQGQILKARCLAGPALSWPKPEVPLRLAPSGKLGDWLEGQEAAVGSALDLQLVLRLAAMSSNGTEVAWSLPSETKEAFIGGKNCDIFYLSGILSAEDCAKLVAMALCFQQPTAKRQPATAVPLPGHCRVPEAVETRLRSVMATCTGEAAEDGSMFDMTDTSEVEAALVWEEAESRGLRGSRWTSAGVEVAVRLTAWLSPTTGGEIVFPQAGVLLDTDQDLMESEASERVLQPLPGSVVVVVFKSQEGCCQLRRPASHGQWTLQKLWKHCSKGKLGIFADYMTTFPAQVTGQRRQYLGLFLLLLVACLAPGAEAAITCVKTELIDANDRSIWLKQRTERGRRREESCMTVSMSASALYSRFRGLDANKDGLLEWEEFYEWISEDDCDMTRGKAEQIFQKVDSDGDGKLSFGEFVKCCKDFMGIQLLEPKQEEPAPPAPAAPAEQAEQLEQTIQPVQPQKAVEEVHAPVKEAVVPRKKAADNAPRKTATTEGAIVSRRAGSLPNLLTRRSTGGKAGTMSSTISSIQEPEIPGAHKSRMAPPLPTPGPGAYNNTVSEKVPGGSYFGTGHITVGIDNNDTAVGFAQEKTSFIKYDLNRNGTLDYQELCKLLRRGDPNLTDMEVQALFDALDKDKDGNVGFNELSEYLHPPGATFEHSTWRKKLRTAFNLSCPGPADYVGNDKALAGKRNAPRAVIPSQRRMTDHGVNSLSPGPAAYKGNHTASAFHKNAYSATFGTAPKGMGSRSPSPGPGSYVQNFSVLAHQKQGPRATIGAARRALCYEGHVEPSPGPATYCTNVQHKVKGGNYFGVPGRMSLPDLPYEKRQFASCDANKDGTLGADEVYSILCQADPRISAAEAKQIFDSCDRDGDGKINFDELRDYLHPVSANENTAYRKVMRDGFSVKSPGPLDYDAWIPLRRATRKSEAVQLAGLVVEFIDTILHARWVPTPAMAHAGRERQLREQLSQAQADVERCTALVAAARRDLQAARDRQKSLQAEIEELQQQRQESAEDWVKQQPWTKKLRRLCEQTFGVTTFRRNQEEALNAILAGRDVFLVAPTGAGKSLCFQAPSLLRSNLTVVVSPLLSLMQDQVMALQALGIKAAMLSSADSREDQTKIRAEMKALTAKDGGDGLRILYLTPERLAKSKLVMNLLEKIYAADRLGLLAIDEAHCISQWGHDFRQDYERLAALRVQFPQTPILALTATATQTVAGDVQRCLGMAGAVELRAPTDRPNLFYAVRHRPKAAADVLAMVLSTIQLFPRGTPGLVYCFTRKEAEQLRQGLAEAGVPCEFYHGDLDASARQRVHSSWVEGRISVVVATVAFGMGINKSDVRFVVHAGLPASLHHYYQEAGRAGRDGKPALCLLLYRPSDVPRHSVMNYYKPASLRELYKAAMYCHRSECRRMQISRHFGEELPPCDRGCDVCMAKHSDISEPPARKKPRLTPSTPPEALTSALRAGAAARGQEEQLTLAKLSDKVQKSCKWRGEMASEAVMYVALSLLGAGYLREEFRHSPYATNAYLVATPSSDRVLAGETEISAEAQALSSPPELLFSPVDACGASSAAKEAVALRAGPGVAGAGIRQSLRQLRALLGKQAGVPGQFVLTDEEIAGLSELELPGVDELSPLSAVKRRLYGEAVVAHLRVWQRQRSTSSLTLLCKWCQETGDDQQGLRNSDVHVHGHTCWPDGCKDTPHSSPVSQSDFERDVRHHDLHCQPFALNSFGAGIEAPATSRVLRQSPDSRLQRLSCRSCGARQPLICLTGGSAWQMAEPRGGSAEIDDSTSKLHEELSSVAPAGSPGCHCLEFDSWWNEGKHRRFVYIRYSITEGAFQMAIDEDSNLYHVPVAYGARTGEAVTVWDLHVGAEVDILGRMTTLQRCSQTTAEWNKYWADRLILLRNRLAEELKKYDTRKNDPWLTWQKARIEAGGADLRLLMGQVAGLCAQLNEYRPRLAAQLSVPQEMLIIEDLPRKHKESQEKAES</sequence>
<dbReference type="InterPro" id="IPR050168">
    <property type="entry name" value="AAA_ATPase_domain"/>
</dbReference>
<feature type="domain" description="EF-hand" evidence="13">
    <location>
        <begin position="1636"/>
        <end position="1671"/>
    </location>
</feature>
<dbReference type="SMART" id="SM01073">
    <property type="entry name" value="CDC48_N"/>
    <property type="match status" value="1"/>
</dbReference>
<dbReference type="EC" id="5.6.2.4" evidence="10"/>
<keyword evidence="6" id="KW-0067">ATP-binding</keyword>
<dbReference type="FunFam" id="3.40.50.300:FF:000048">
    <property type="entry name" value="Transitional endoplasmic reticulum ATPase"/>
    <property type="match status" value="1"/>
</dbReference>
<dbReference type="PROSITE" id="PS00018">
    <property type="entry name" value="EF_HAND_1"/>
    <property type="match status" value="6"/>
</dbReference>
<organism evidence="16 17">
    <name type="scientific">Symbiodinium microadriaticum</name>
    <name type="common">Dinoflagellate</name>
    <name type="synonym">Zooxanthella microadriatica</name>
    <dbReference type="NCBI Taxonomy" id="2951"/>
    <lineage>
        <taxon>Eukaryota</taxon>
        <taxon>Sar</taxon>
        <taxon>Alveolata</taxon>
        <taxon>Dinophyceae</taxon>
        <taxon>Suessiales</taxon>
        <taxon>Symbiodiniaceae</taxon>
        <taxon>Symbiodinium</taxon>
    </lineage>
</organism>
<dbReference type="Gene3D" id="1.10.8.60">
    <property type="match status" value="2"/>
</dbReference>
<dbReference type="Pfam" id="PF00004">
    <property type="entry name" value="AAA"/>
    <property type="match status" value="2"/>
</dbReference>
<evidence type="ECO:0000256" key="2">
    <source>
        <dbReference type="ARBA" id="ARBA00022741"/>
    </source>
</evidence>
<evidence type="ECO:0000259" key="14">
    <source>
        <dbReference type="PROSITE" id="PS51192"/>
    </source>
</evidence>
<dbReference type="InterPro" id="IPR009010">
    <property type="entry name" value="Asp_de-COase-like_dom_sf"/>
</dbReference>
<keyword evidence="5" id="KW-0106">Calcium</keyword>
<dbReference type="Gene3D" id="2.40.40.20">
    <property type="match status" value="1"/>
</dbReference>
<dbReference type="EMBL" id="LSRX01000493">
    <property type="protein sequence ID" value="OLP95707.1"/>
    <property type="molecule type" value="Genomic_DNA"/>
</dbReference>
<dbReference type="GO" id="GO:0097352">
    <property type="term" value="P:autophagosome maturation"/>
    <property type="evidence" value="ECO:0007669"/>
    <property type="project" value="TreeGrafter"/>
</dbReference>
<dbReference type="InterPro" id="IPR011992">
    <property type="entry name" value="EF-hand-dom_pair"/>
</dbReference>
<dbReference type="Pfam" id="PF17862">
    <property type="entry name" value="AAA_lid_3"/>
    <property type="match status" value="2"/>
</dbReference>
<dbReference type="InterPro" id="IPR018247">
    <property type="entry name" value="EF_Hand_1_Ca_BS"/>
</dbReference>